<dbReference type="NCBIfam" id="TIGR00197">
    <property type="entry name" value="yjeF_nterm"/>
    <property type="match status" value="1"/>
</dbReference>
<dbReference type="PANTHER" id="PTHR12592:SF0">
    <property type="entry name" value="ATP-DEPENDENT (S)-NAD(P)H-HYDRATE DEHYDRATASE"/>
    <property type="match status" value="1"/>
</dbReference>
<evidence type="ECO:0000256" key="18">
    <source>
        <dbReference type="HAMAP-Rule" id="MF_01966"/>
    </source>
</evidence>
<evidence type="ECO:0000256" key="8">
    <source>
        <dbReference type="ARBA" id="ARBA00022857"/>
    </source>
</evidence>
<evidence type="ECO:0000256" key="16">
    <source>
        <dbReference type="ARBA" id="ARBA00049209"/>
    </source>
</evidence>
<comment type="caution">
    <text evidence="18">Lacks conserved residue(s) required for the propagation of feature annotation.</text>
</comment>
<comment type="similarity">
    <text evidence="3 19">In the N-terminal section; belongs to the NnrE/AIBP family.</text>
</comment>
<keyword evidence="22" id="KW-0808">Transferase</keyword>
<evidence type="ECO:0000313" key="23">
    <source>
        <dbReference type="Proteomes" id="UP001374893"/>
    </source>
</evidence>
<dbReference type="Pfam" id="PF03853">
    <property type="entry name" value="YjeF_N"/>
    <property type="match status" value="1"/>
</dbReference>
<keyword evidence="5 18" id="KW-0479">Metal-binding</keyword>
<feature type="binding site" evidence="17">
    <location>
        <position position="423"/>
    </location>
    <ligand>
        <name>AMP</name>
        <dbReference type="ChEBI" id="CHEBI:456215"/>
    </ligand>
</feature>
<dbReference type="InterPro" id="IPR029056">
    <property type="entry name" value="Ribokinase-like"/>
</dbReference>
<feature type="binding site" evidence="18">
    <location>
        <begin position="56"/>
        <end position="60"/>
    </location>
    <ligand>
        <name>(6S)-NADPHX</name>
        <dbReference type="ChEBI" id="CHEBI:64076"/>
    </ligand>
</feature>
<feature type="binding site" evidence="18">
    <location>
        <position position="57"/>
    </location>
    <ligand>
        <name>K(+)</name>
        <dbReference type="ChEBI" id="CHEBI:29103"/>
    </ligand>
</feature>
<accession>A0ABM7RCM8</accession>
<keyword evidence="6 17" id="KW-0547">Nucleotide-binding</keyword>
<dbReference type="Proteomes" id="UP001374893">
    <property type="component" value="Chromosome"/>
</dbReference>
<evidence type="ECO:0000256" key="19">
    <source>
        <dbReference type="PIRNR" id="PIRNR017184"/>
    </source>
</evidence>
<keyword evidence="9 18" id="KW-0630">Potassium</keyword>
<sequence length="490" mass="50752">MGWVTAGEMRAIEEAAFRDGVDAGDLMDAAGAGIARLVLESFPTPGTAVAFIGKGNNGGDALVVLEHLRKCGWRVAFRPSHPETERSILTRQRGRRLGIGESPGIPDGPGPLLLLDGLLGIGAGGPLREPLAGLAAGMNELRTTRGAIVAAIDLPSGIDTDSGEPYEGAVVADLTLTIGVPKRGLFADAATNHCGRLYLVPVPELPPPDRTGPRITCPANFPDLLPPRPHDFHKGNAGRVAVLAGSPGMSGAAELCATGGLRGGAGLVTLFLDPDNLARPTPEIMVRHVSRRIEAAFDFAADARVIGPGLGTLTPPQIEQFLERLAADDRPTVLDADALNLLAAHGKVDALRPNHLITPHPGEFARLAPDLAGLPRADAVARFVDRHPCTLLLKGARTIVAAESGDLRFNPTGHAGMASGGQGDVLAGVCGALLAAGHASADAAMLGAWLCGRSAERAISHGGQSEESCTAGDTLVHLGGAFLDWREQRR</sequence>
<comment type="catalytic activity">
    <reaction evidence="15 17 19">
        <text>(6S)-NADHX + ADP = AMP + phosphate + NADH + H(+)</text>
        <dbReference type="Rhea" id="RHEA:32223"/>
        <dbReference type="ChEBI" id="CHEBI:15378"/>
        <dbReference type="ChEBI" id="CHEBI:43474"/>
        <dbReference type="ChEBI" id="CHEBI:57945"/>
        <dbReference type="ChEBI" id="CHEBI:64074"/>
        <dbReference type="ChEBI" id="CHEBI:456215"/>
        <dbReference type="ChEBI" id="CHEBI:456216"/>
        <dbReference type="EC" id="4.2.1.136"/>
    </reaction>
</comment>
<evidence type="ECO:0000256" key="12">
    <source>
        <dbReference type="ARBA" id="ARBA00023239"/>
    </source>
</evidence>
<dbReference type="PROSITE" id="PS51385">
    <property type="entry name" value="YJEF_N"/>
    <property type="match status" value="1"/>
</dbReference>
<comment type="function">
    <text evidence="18">Catalyzes the epimerization of the S- and R-forms of NAD(P)HX, a damaged form of NAD(P)H that is a result of enzymatic or heat-dependent hydration. This is a prerequisite for the S-specific NAD(P)H-hydrate dehydratase to allow the repair of both epimers of NAD(P)HX.</text>
</comment>
<evidence type="ECO:0000256" key="5">
    <source>
        <dbReference type="ARBA" id="ARBA00022723"/>
    </source>
</evidence>
<evidence type="ECO:0000256" key="2">
    <source>
        <dbReference type="ARBA" id="ARBA00000909"/>
    </source>
</evidence>
<feature type="domain" description="YjeF N-terminal" evidence="21">
    <location>
        <begin position="9"/>
        <end position="210"/>
    </location>
</feature>
<evidence type="ECO:0000256" key="3">
    <source>
        <dbReference type="ARBA" id="ARBA00006001"/>
    </source>
</evidence>
<proteinExistence type="inferred from homology"/>
<dbReference type="InterPro" id="IPR036652">
    <property type="entry name" value="YjeF_N_dom_sf"/>
</dbReference>
<evidence type="ECO:0000256" key="13">
    <source>
        <dbReference type="ARBA" id="ARBA00023268"/>
    </source>
</evidence>
<dbReference type="Gene3D" id="3.40.1190.20">
    <property type="match status" value="1"/>
</dbReference>
<feature type="binding site" evidence="17">
    <location>
        <position position="252"/>
    </location>
    <ligand>
        <name>(6S)-NADPHX</name>
        <dbReference type="ChEBI" id="CHEBI:64076"/>
    </ligand>
</feature>
<protein>
    <recommendedName>
        <fullName evidence="19">Bifunctional NAD(P)H-hydrate repair enzyme</fullName>
    </recommendedName>
    <alternativeName>
        <fullName evidence="19">Nicotinamide nucleotide repair protein</fullName>
    </alternativeName>
    <domain>
        <recommendedName>
            <fullName evidence="19">ADP-dependent (S)-NAD(P)H-hydrate dehydratase</fullName>
            <ecNumber evidence="19">4.2.1.136</ecNumber>
        </recommendedName>
        <alternativeName>
            <fullName evidence="19">ADP-dependent NAD(P)HX dehydratase</fullName>
        </alternativeName>
    </domain>
    <domain>
        <recommendedName>
            <fullName evidence="19">NAD(P)H-hydrate epimerase</fullName>
            <ecNumber evidence="19">5.1.99.6</ecNumber>
        </recommendedName>
    </domain>
</protein>
<dbReference type="InterPro" id="IPR030677">
    <property type="entry name" value="Nnr"/>
</dbReference>
<feature type="binding site" evidence="17">
    <location>
        <position position="360"/>
    </location>
    <ligand>
        <name>(6S)-NADPHX</name>
        <dbReference type="ChEBI" id="CHEBI:64076"/>
    </ligand>
</feature>
<comment type="cofactor">
    <cofactor evidence="18 19">
        <name>K(+)</name>
        <dbReference type="ChEBI" id="CHEBI:29103"/>
    </cofactor>
    <text evidence="18 19">Binds 1 potassium ion per subunit.</text>
</comment>
<dbReference type="Pfam" id="PF01256">
    <property type="entry name" value="Carb_kinase"/>
    <property type="match status" value="1"/>
</dbReference>
<comment type="catalytic activity">
    <reaction evidence="2 18 19">
        <text>(6R)-NADPHX = (6S)-NADPHX</text>
        <dbReference type="Rhea" id="RHEA:32227"/>
        <dbReference type="ChEBI" id="CHEBI:64076"/>
        <dbReference type="ChEBI" id="CHEBI:64077"/>
        <dbReference type="EC" id="5.1.99.6"/>
    </reaction>
</comment>
<evidence type="ECO:0000256" key="9">
    <source>
        <dbReference type="ARBA" id="ARBA00022958"/>
    </source>
</evidence>
<evidence type="ECO:0000259" key="21">
    <source>
        <dbReference type="PROSITE" id="PS51385"/>
    </source>
</evidence>
<dbReference type="PANTHER" id="PTHR12592">
    <property type="entry name" value="ATP-DEPENDENT (S)-NAD(P)H-HYDRATE DEHYDRATASE FAMILY MEMBER"/>
    <property type="match status" value="1"/>
</dbReference>
<evidence type="ECO:0000256" key="7">
    <source>
        <dbReference type="ARBA" id="ARBA00022840"/>
    </source>
</evidence>
<dbReference type="PROSITE" id="PS51383">
    <property type="entry name" value="YJEF_C_3"/>
    <property type="match status" value="1"/>
</dbReference>
<comment type="cofactor">
    <cofactor evidence="17">
        <name>Mg(2+)</name>
        <dbReference type="ChEBI" id="CHEBI:18420"/>
    </cofactor>
</comment>
<dbReference type="HAMAP" id="MF_01966">
    <property type="entry name" value="NADHX_epimerase"/>
    <property type="match status" value="1"/>
</dbReference>
<dbReference type="NCBIfam" id="TIGR00196">
    <property type="entry name" value="yjeF_cterm"/>
    <property type="match status" value="1"/>
</dbReference>
<keyword evidence="8 17" id="KW-0521">NADP</keyword>
<dbReference type="CDD" id="cd01171">
    <property type="entry name" value="YXKO-related"/>
    <property type="match status" value="1"/>
</dbReference>
<feature type="binding site" evidence="18">
    <location>
        <position position="156"/>
    </location>
    <ligand>
        <name>K(+)</name>
        <dbReference type="ChEBI" id="CHEBI:29103"/>
    </ligand>
</feature>
<keyword evidence="12 17" id="KW-0456">Lyase</keyword>
<dbReference type="RefSeq" id="WP_338684297.1">
    <property type="nucleotide sequence ID" value="NZ_AP024702.1"/>
</dbReference>
<keyword evidence="13" id="KW-0511">Multifunctional enzyme</keyword>
<dbReference type="SUPFAM" id="SSF53613">
    <property type="entry name" value="Ribokinase-like"/>
    <property type="match status" value="1"/>
</dbReference>
<evidence type="ECO:0000256" key="14">
    <source>
        <dbReference type="ARBA" id="ARBA00025153"/>
    </source>
</evidence>
<name>A0ABM7RCM8_9BACT</name>
<dbReference type="EMBL" id="AP024702">
    <property type="protein sequence ID" value="BCX48227.1"/>
    <property type="molecule type" value="Genomic_DNA"/>
</dbReference>
<evidence type="ECO:0000256" key="17">
    <source>
        <dbReference type="HAMAP-Rule" id="MF_01965"/>
    </source>
</evidence>
<dbReference type="HAMAP" id="MF_01965">
    <property type="entry name" value="NADHX_dehydratase"/>
    <property type="match status" value="1"/>
</dbReference>
<feature type="binding site" evidence="17">
    <location>
        <begin position="394"/>
        <end position="398"/>
    </location>
    <ligand>
        <name>AMP</name>
        <dbReference type="ChEBI" id="CHEBI:456215"/>
    </ligand>
</feature>
<dbReference type="Gene3D" id="3.40.50.10260">
    <property type="entry name" value="YjeF N-terminal domain"/>
    <property type="match status" value="1"/>
</dbReference>
<comment type="similarity">
    <text evidence="18">Belongs to the NnrE/AIBP family.</text>
</comment>
<feature type="binding site" evidence="17">
    <location>
        <position position="309"/>
    </location>
    <ligand>
        <name>(6S)-NADPHX</name>
        <dbReference type="ChEBI" id="CHEBI:64076"/>
    </ligand>
</feature>
<reference evidence="22 23" key="1">
    <citation type="submission" date="2021-06" db="EMBL/GenBank/DDBJ databases">
        <title>Complete genome of Haloferula helveola possessing various polysaccharide degrading enzymes.</title>
        <authorList>
            <person name="Takami H."/>
            <person name="Huang C."/>
            <person name="Hamasaki K."/>
        </authorList>
    </citation>
    <scope>NUCLEOTIDE SEQUENCE [LARGE SCALE GENOMIC DNA]</scope>
    <source>
        <strain evidence="22 23">CN-1</strain>
    </source>
</reference>
<evidence type="ECO:0000256" key="10">
    <source>
        <dbReference type="ARBA" id="ARBA00023027"/>
    </source>
</evidence>
<dbReference type="InterPro" id="IPR004443">
    <property type="entry name" value="YjeF_N_dom"/>
</dbReference>
<comment type="subunit">
    <text evidence="17">Homotetramer.</text>
</comment>
<dbReference type="EC" id="4.2.1.136" evidence="19"/>
<evidence type="ECO:0000256" key="11">
    <source>
        <dbReference type="ARBA" id="ARBA00023235"/>
    </source>
</evidence>
<comment type="catalytic activity">
    <reaction evidence="1 18 19">
        <text>(6R)-NADHX = (6S)-NADHX</text>
        <dbReference type="Rhea" id="RHEA:32215"/>
        <dbReference type="ChEBI" id="CHEBI:64074"/>
        <dbReference type="ChEBI" id="CHEBI:64075"/>
        <dbReference type="EC" id="5.1.99.6"/>
    </reaction>
</comment>
<dbReference type="SUPFAM" id="SSF64153">
    <property type="entry name" value="YjeF N-terminal domain-like"/>
    <property type="match status" value="1"/>
</dbReference>
<feature type="binding site" evidence="18">
    <location>
        <begin position="120"/>
        <end position="126"/>
    </location>
    <ligand>
        <name>(6S)-NADPHX</name>
        <dbReference type="ChEBI" id="CHEBI:64076"/>
    </ligand>
</feature>
<organism evidence="22 23">
    <name type="scientific">Haloferula helveola</name>
    <dbReference type="NCBI Taxonomy" id="490095"/>
    <lineage>
        <taxon>Bacteria</taxon>
        <taxon>Pseudomonadati</taxon>
        <taxon>Verrucomicrobiota</taxon>
        <taxon>Verrucomicrobiia</taxon>
        <taxon>Verrucomicrobiales</taxon>
        <taxon>Verrucomicrobiaceae</taxon>
        <taxon>Haloferula</taxon>
    </lineage>
</organism>
<dbReference type="EC" id="5.1.99.6" evidence="19"/>
<comment type="catalytic activity">
    <reaction evidence="16 17 19">
        <text>(6S)-NADPHX + ADP = AMP + phosphate + NADPH + H(+)</text>
        <dbReference type="Rhea" id="RHEA:32235"/>
        <dbReference type="ChEBI" id="CHEBI:15378"/>
        <dbReference type="ChEBI" id="CHEBI:43474"/>
        <dbReference type="ChEBI" id="CHEBI:57783"/>
        <dbReference type="ChEBI" id="CHEBI:64076"/>
        <dbReference type="ChEBI" id="CHEBI:456215"/>
        <dbReference type="ChEBI" id="CHEBI:456216"/>
        <dbReference type="EC" id="4.2.1.136"/>
    </reaction>
</comment>
<evidence type="ECO:0000256" key="4">
    <source>
        <dbReference type="ARBA" id="ARBA00009524"/>
    </source>
</evidence>
<dbReference type="PIRSF" id="PIRSF017184">
    <property type="entry name" value="Nnr"/>
    <property type="match status" value="1"/>
</dbReference>
<dbReference type="GO" id="GO:0016301">
    <property type="term" value="F:kinase activity"/>
    <property type="evidence" value="ECO:0007669"/>
    <property type="project" value="UniProtKB-KW"/>
</dbReference>
<evidence type="ECO:0000313" key="22">
    <source>
        <dbReference type="EMBL" id="BCX48227.1"/>
    </source>
</evidence>
<comment type="similarity">
    <text evidence="17">Belongs to the NnrD/CARKD family.</text>
</comment>
<keyword evidence="11 18" id="KW-0413">Isomerase</keyword>
<feature type="binding site" evidence="17">
    <location>
        <position position="424"/>
    </location>
    <ligand>
        <name>(6S)-NADPHX</name>
        <dbReference type="ChEBI" id="CHEBI:64076"/>
    </ligand>
</feature>
<comment type="similarity">
    <text evidence="4 19">In the C-terminal section; belongs to the NnrD/CARKD family.</text>
</comment>
<evidence type="ECO:0000256" key="1">
    <source>
        <dbReference type="ARBA" id="ARBA00000013"/>
    </source>
</evidence>
<keyword evidence="10 17" id="KW-0520">NAD</keyword>
<gene>
    <name evidence="17" type="primary">nnrD</name>
    <name evidence="18" type="synonym">nnrE</name>
    <name evidence="22" type="ORF">HAHE_21350</name>
</gene>
<evidence type="ECO:0000256" key="15">
    <source>
        <dbReference type="ARBA" id="ARBA00048238"/>
    </source>
</evidence>
<evidence type="ECO:0000256" key="6">
    <source>
        <dbReference type="ARBA" id="ARBA00022741"/>
    </source>
</evidence>
<comment type="function">
    <text evidence="17">Catalyzes the dehydration of the S-form of NAD(P)HX at the expense of ADP, which is converted to AMP. Together with NAD(P)HX epimerase, which catalyzes the epimerization of the S- and R-forms, the enzyme allows the repair of both epimers of NAD(P)HX, a damaged form of NAD(P)H that is a result of enzymatic or heat-dependent hydration.</text>
</comment>
<keyword evidence="23" id="KW-1185">Reference proteome</keyword>
<comment type="function">
    <text evidence="14 19">Bifunctional enzyme that catalyzes the epimerization of the S- and R-forms of NAD(P)HX and the dehydration of the S-form of NAD(P)HX at the expense of ADP, which is converted to AMP. This allows the repair of both epimers of NAD(P)HX, a damaged form of NAD(P)H that is a result of enzymatic or heat-dependent hydration.</text>
</comment>
<feature type="binding site" evidence="18">
    <location>
        <position position="153"/>
    </location>
    <ligand>
        <name>(6S)-NADPHX</name>
        <dbReference type="ChEBI" id="CHEBI:64076"/>
    </ligand>
</feature>
<keyword evidence="7 17" id="KW-0067">ATP-binding</keyword>
<dbReference type="InterPro" id="IPR000631">
    <property type="entry name" value="CARKD"/>
</dbReference>
<keyword evidence="22" id="KW-0418">Kinase</keyword>
<feature type="binding site" evidence="18">
    <location>
        <position position="116"/>
    </location>
    <ligand>
        <name>K(+)</name>
        <dbReference type="ChEBI" id="CHEBI:29103"/>
    </ligand>
</feature>
<evidence type="ECO:0000259" key="20">
    <source>
        <dbReference type="PROSITE" id="PS51383"/>
    </source>
</evidence>
<feature type="domain" description="YjeF C-terminal" evidence="20">
    <location>
        <begin position="217"/>
        <end position="485"/>
    </location>
</feature>